<dbReference type="InterPro" id="IPR036388">
    <property type="entry name" value="WH-like_DNA-bd_sf"/>
</dbReference>
<organism evidence="2 3">
    <name type="scientific">Virgibacillus pantothenticus</name>
    <dbReference type="NCBI Taxonomy" id="1473"/>
    <lineage>
        <taxon>Bacteria</taxon>
        <taxon>Bacillati</taxon>
        <taxon>Bacillota</taxon>
        <taxon>Bacilli</taxon>
        <taxon>Bacillales</taxon>
        <taxon>Bacillaceae</taxon>
        <taxon>Virgibacillus</taxon>
    </lineage>
</organism>
<sequence length="111" mass="12733">MSLRSQMLKGILEGCILSIIQQQPTYGYEISVILKEYGLENISEGSIYPILLRLQKEKLIIGEMKKSESGPKRKYYQLTEDGNEALKEFYLQWDAIKNPVDKIVNQGGYDV</sequence>
<dbReference type="EMBL" id="LGTO01000005">
    <property type="protein sequence ID" value="KNE21660.1"/>
    <property type="molecule type" value="Genomic_DNA"/>
</dbReference>
<dbReference type="PANTHER" id="PTHR33169">
    <property type="entry name" value="PADR-FAMILY TRANSCRIPTIONAL REGULATOR"/>
    <property type="match status" value="1"/>
</dbReference>
<dbReference type="RefSeq" id="WP_050351102.1">
    <property type="nucleotide sequence ID" value="NZ_BOSN01000010.1"/>
</dbReference>
<name>A0A0L0QSH6_VIRPA</name>
<dbReference type="GeneID" id="66872554"/>
<dbReference type="PANTHER" id="PTHR33169:SF14">
    <property type="entry name" value="TRANSCRIPTIONAL REGULATOR RV3488"/>
    <property type="match status" value="1"/>
</dbReference>
<dbReference type="Gene3D" id="1.10.10.10">
    <property type="entry name" value="Winged helix-like DNA-binding domain superfamily/Winged helix DNA-binding domain"/>
    <property type="match status" value="1"/>
</dbReference>
<dbReference type="InterPro" id="IPR005149">
    <property type="entry name" value="Tscrpt_reg_PadR_N"/>
</dbReference>
<accession>A0A0L0QSH6</accession>
<evidence type="ECO:0000259" key="1">
    <source>
        <dbReference type="Pfam" id="PF03551"/>
    </source>
</evidence>
<gene>
    <name evidence="2" type="ORF">AFK71_08475</name>
</gene>
<reference evidence="3" key="1">
    <citation type="submission" date="2015-07" db="EMBL/GenBank/DDBJ databases">
        <title>Fjat-10053 dsm26.</title>
        <authorList>
            <person name="Liu B."/>
            <person name="Wang J."/>
            <person name="Zhu Y."/>
            <person name="Liu G."/>
            <person name="Chen Q."/>
            <person name="Chen Z."/>
            <person name="Lan J."/>
            <person name="Che J."/>
            <person name="Ge C."/>
            <person name="Shi H."/>
            <person name="Pan Z."/>
            <person name="Liu X."/>
        </authorList>
    </citation>
    <scope>NUCLEOTIDE SEQUENCE [LARGE SCALE GENOMIC DNA]</scope>
    <source>
        <strain evidence="3">DSM 26</strain>
    </source>
</reference>
<dbReference type="Proteomes" id="UP000036780">
    <property type="component" value="Unassembled WGS sequence"/>
</dbReference>
<keyword evidence="3" id="KW-1185">Reference proteome</keyword>
<dbReference type="AlphaFoldDB" id="A0A0L0QSH6"/>
<evidence type="ECO:0000313" key="2">
    <source>
        <dbReference type="EMBL" id="KNE21660.1"/>
    </source>
</evidence>
<dbReference type="InterPro" id="IPR052509">
    <property type="entry name" value="Metal_resp_DNA-bind_regulator"/>
</dbReference>
<dbReference type="Pfam" id="PF03551">
    <property type="entry name" value="PadR"/>
    <property type="match status" value="1"/>
</dbReference>
<dbReference type="OrthoDB" id="9791785at2"/>
<evidence type="ECO:0000313" key="3">
    <source>
        <dbReference type="Proteomes" id="UP000036780"/>
    </source>
</evidence>
<protein>
    <submittedName>
        <fullName evidence="2">PadR family transcriptional regulator</fullName>
    </submittedName>
</protein>
<dbReference type="PATRIC" id="fig|1473.5.peg.4757"/>
<dbReference type="SUPFAM" id="SSF46785">
    <property type="entry name" value="Winged helix' DNA-binding domain"/>
    <property type="match status" value="1"/>
</dbReference>
<proteinExistence type="predicted"/>
<dbReference type="InterPro" id="IPR036390">
    <property type="entry name" value="WH_DNA-bd_sf"/>
</dbReference>
<comment type="caution">
    <text evidence="2">The sequence shown here is derived from an EMBL/GenBank/DDBJ whole genome shotgun (WGS) entry which is preliminary data.</text>
</comment>
<feature type="domain" description="Transcription regulator PadR N-terminal" evidence="1">
    <location>
        <begin position="16"/>
        <end position="88"/>
    </location>
</feature>